<protein>
    <submittedName>
        <fullName evidence="1">1903_t:CDS:1</fullName>
    </submittedName>
</protein>
<dbReference type="OrthoDB" id="2303171at2759"/>
<dbReference type="AlphaFoldDB" id="A0A9N9CWU4"/>
<reference evidence="1" key="1">
    <citation type="submission" date="2021-06" db="EMBL/GenBank/DDBJ databases">
        <authorList>
            <person name="Kallberg Y."/>
            <person name="Tangrot J."/>
            <person name="Rosling A."/>
        </authorList>
    </citation>
    <scope>NUCLEOTIDE SEQUENCE</scope>
    <source>
        <strain evidence="1">IA702</strain>
    </source>
</reference>
<dbReference type="EMBL" id="CAJVPJ010002177">
    <property type="protein sequence ID" value="CAG8614900.1"/>
    <property type="molecule type" value="Genomic_DNA"/>
</dbReference>
<dbReference type="Proteomes" id="UP000789572">
    <property type="component" value="Unassembled WGS sequence"/>
</dbReference>
<accession>A0A9N9CWU4</accession>
<proteinExistence type="predicted"/>
<name>A0A9N9CWU4_9GLOM</name>
<gene>
    <name evidence="1" type="ORF">POCULU_LOCUS8131</name>
</gene>
<evidence type="ECO:0000313" key="1">
    <source>
        <dbReference type="EMBL" id="CAG8614900.1"/>
    </source>
</evidence>
<keyword evidence="2" id="KW-1185">Reference proteome</keyword>
<organism evidence="1 2">
    <name type="scientific">Paraglomus occultum</name>
    <dbReference type="NCBI Taxonomy" id="144539"/>
    <lineage>
        <taxon>Eukaryota</taxon>
        <taxon>Fungi</taxon>
        <taxon>Fungi incertae sedis</taxon>
        <taxon>Mucoromycota</taxon>
        <taxon>Glomeromycotina</taxon>
        <taxon>Glomeromycetes</taxon>
        <taxon>Paraglomerales</taxon>
        <taxon>Paraglomeraceae</taxon>
        <taxon>Paraglomus</taxon>
    </lineage>
</organism>
<sequence length="167" mass="18878">MKLWRLLGKQGKFSPPRTGSDTRNFGKVIESTVAAKDWIRHEQLLVIKQLITSPPRTGSDMKLRRLLGKQGKTGSDMKLWRLLGKQGKFSPPRTGSDTRNFGKVIESTVAAKDWIRHEQLLVIKQLITSPPRTGSDMKLWRLLDKQGKFSPPRTGSDTRNFSIVVPS</sequence>
<comment type="caution">
    <text evidence="1">The sequence shown here is derived from an EMBL/GenBank/DDBJ whole genome shotgun (WGS) entry which is preliminary data.</text>
</comment>
<evidence type="ECO:0000313" key="2">
    <source>
        <dbReference type="Proteomes" id="UP000789572"/>
    </source>
</evidence>